<gene>
    <name evidence="1" type="ORF">BV25DRAFT_1819338</name>
</gene>
<protein>
    <submittedName>
        <fullName evidence="1">Uncharacterized protein</fullName>
    </submittedName>
</protein>
<reference evidence="1" key="1">
    <citation type="submission" date="2021-03" db="EMBL/GenBank/DDBJ databases">
        <authorList>
            <consortium name="DOE Joint Genome Institute"/>
            <person name="Ahrendt S."/>
            <person name="Looney B.P."/>
            <person name="Miyauchi S."/>
            <person name="Morin E."/>
            <person name="Drula E."/>
            <person name="Courty P.E."/>
            <person name="Chicoki N."/>
            <person name="Fauchery L."/>
            <person name="Kohler A."/>
            <person name="Kuo A."/>
            <person name="Labutti K."/>
            <person name="Pangilinan J."/>
            <person name="Lipzen A."/>
            <person name="Riley R."/>
            <person name="Andreopoulos W."/>
            <person name="He G."/>
            <person name="Johnson J."/>
            <person name="Barry K.W."/>
            <person name="Grigoriev I.V."/>
            <person name="Nagy L."/>
            <person name="Hibbett D."/>
            <person name="Henrissat B."/>
            <person name="Matheny P.B."/>
            <person name="Labbe J."/>
            <person name="Martin F."/>
        </authorList>
    </citation>
    <scope>NUCLEOTIDE SEQUENCE</scope>
    <source>
        <strain evidence="1">HHB10654</strain>
    </source>
</reference>
<evidence type="ECO:0000313" key="1">
    <source>
        <dbReference type="EMBL" id="KAI0067884.1"/>
    </source>
</evidence>
<keyword evidence="2" id="KW-1185">Reference proteome</keyword>
<reference evidence="1" key="2">
    <citation type="journal article" date="2022" name="New Phytol.">
        <title>Evolutionary transition to the ectomycorrhizal habit in the genomes of a hyperdiverse lineage of mushroom-forming fungi.</title>
        <authorList>
            <person name="Looney B."/>
            <person name="Miyauchi S."/>
            <person name="Morin E."/>
            <person name="Drula E."/>
            <person name="Courty P.E."/>
            <person name="Kohler A."/>
            <person name="Kuo A."/>
            <person name="LaButti K."/>
            <person name="Pangilinan J."/>
            <person name="Lipzen A."/>
            <person name="Riley R."/>
            <person name="Andreopoulos W."/>
            <person name="He G."/>
            <person name="Johnson J."/>
            <person name="Nolan M."/>
            <person name="Tritt A."/>
            <person name="Barry K.W."/>
            <person name="Grigoriev I.V."/>
            <person name="Nagy L.G."/>
            <person name="Hibbett D."/>
            <person name="Henrissat B."/>
            <person name="Matheny P.B."/>
            <person name="Labbe J."/>
            <person name="Martin F.M."/>
        </authorList>
    </citation>
    <scope>NUCLEOTIDE SEQUENCE</scope>
    <source>
        <strain evidence="1">HHB10654</strain>
    </source>
</reference>
<sequence length="78" mass="8729">MHRSKSTGQQLFRKTKKWDQTAFSKTGPSRRKTDKGKGKAGPDADIDDEEQVEFEQFPAPFVSSESNIPLEAAQLLTC</sequence>
<comment type="caution">
    <text evidence="1">The sequence shown here is derived from an EMBL/GenBank/DDBJ whole genome shotgun (WGS) entry which is preliminary data.</text>
</comment>
<organism evidence="1 2">
    <name type="scientific">Artomyces pyxidatus</name>
    <dbReference type="NCBI Taxonomy" id="48021"/>
    <lineage>
        <taxon>Eukaryota</taxon>
        <taxon>Fungi</taxon>
        <taxon>Dikarya</taxon>
        <taxon>Basidiomycota</taxon>
        <taxon>Agaricomycotina</taxon>
        <taxon>Agaricomycetes</taxon>
        <taxon>Russulales</taxon>
        <taxon>Auriscalpiaceae</taxon>
        <taxon>Artomyces</taxon>
    </lineage>
</organism>
<proteinExistence type="predicted"/>
<name>A0ACB8THJ8_9AGAM</name>
<accession>A0ACB8THJ8</accession>
<dbReference type="Proteomes" id="UP000814140">
    <property type="component" value="Unassembled WGS sequence"/>
</dbReference>
<evidence type="ECO:0000313" key="2">
    <source>
        <dbReference type="Proteomes" id="UP000814140"/>
    </source>
</evidence>
<dbReference type="EMBL" id="MU277189">
    <property type="protein sequence ID" value="KAI0067884.1"/>
    <property type="molecule type" value="Genomic_DNA"/>
</dbReference>